<organism evidence="1 2">
    <name type="scientific">Lentzea cavernae</name>
    <dbReference type="NCBI Taxonomy" id="2020703"/>
    <lineage>
        <taxon>Bacteria</taxon>
        <taxon>Bacillati</taxon>
        <taxon>Actinomycetota</taxon>
        <taxon>Actinomycetes</taxon>
        <taxon>Pseudonocardiales</taxon>
        <taxon>Pseudonocardiaceae</taxon>
        <taxon>Lentzea</taxon>
    </lineage>
</organism>
<name>A0ABQ3MTD5_9PSEU</name>
<dbReference type="EMBL" id="BNAR01000018">
    <property type="protein sequence ID" value="GHH57882.1"/>
    <property type="molecule type" value="Genomic_DNA"/>
</dbReference>
<dbReference type="Proteomes" id="UP000605568">
    <property type="component" value="Unassembled WGS sequence"/>
</dbReference>
<comment type="caution">
    <text evidence="1">The sequence shown here is derived from an EMBL/GenBank/DDBJ whole genome shotgun (WGS) entry which is preliminary data.</text>
</comment>
<dbReference type="RefSeq" id="WP_191304462.1">
    <property type="nucleotide sequence ID" value="NZ_BNAR01000018.1"/>
</dbReference>
<protein>
    <submittedName>
        <fullName evidence="1">Uncharacterized protein</fullName>
    </submittedName>
</protein>
<evidence type="ECO:0000313" key="2">
    <source>
        <dbReference type="Proteomes" id="UP000605568"/>
    </source>
</evidence>
<keyword evidence="2" id="KW-1185">Reference proteome</keyword>
<proteinExistence type="predicted"/>
<reference evidence="2" key="1">
    <citation type="journal article" date="2019" name="Int. J. Syst. Evol. Microbiol.">
        <title>The Global Catalogue of Microorganisms (GCM) 10K type strain sequencing project: providing services to taxonomists for standard genome sequencing and annotation.</title>
        <authorList>
            <consortium name="The Broad Institute Genomics Platform"/>
            <consortium name="The Broad Institute Genome Sequencing Center for Infectious Disease"/>
            <person name="Wu L."/>
            <person name="Ma J."/>
        </authorList>
    </citation>
    <scope>NUCLEOTIDE SEQUENCE [LARGE SCALE GENOMIC DNA]</scope>
    <source>
        <strain evidence="2">CGMCC 4.7367</strain>
    </source>
</reference>
<evidence type="ECO:0000313" key="1">
    <source>
        <dbReference type="EMBL" id="GHH57882.1"/>
    </source>
</evidence>
<gene>
    <name evidence="1" type="ORF">GCM10017774_78330</name>
</gene>
<sequence>MDDLVSRRLEIARYLAKQVADAAQRVGVLCGNRDLALSRAKEAGATDEQLAEAAHVNGQEMVEHAQRYAGGSMLVRNPHPDIERIYPVPEWIRDEQRNGGKLYRRTVVVLEDWTEIEEQPT</sequence>
<accession>A0ABQ3MTD5</accession>